<comment type="caution">
    <text evidence="17">Lacks conserved residue(s) required for the propagation of feature annotation.</text>
</comment>
<dbReference type="Pfam" id="PF00275">
    <property type="entry name" value="EPSP_synthase"/>
    <property type="match status" value="1"/>
</dbReference>
<evidence type="ECO:0000256" key="1">
    <source>
        <dbReference type="ARBA" id="ARBA00001393"/>
    </source>
</evidence>
<feature type="binding site" evidence="18">
    <location>
        <position position="516"/>
    </location>
    <ligand>
        <name>3-phosphoshikimate</name>
        <dbReference type="ChEBI" id="CHEBI:145989"/>
    </ligand>
</feature>
<accession>A0A8J6TYG6</accession>
<evidence type="ECO:0000313" key="22">
    <source>
        <dbReference type="EMBL" id="MBC8609822.1"/>
    </source>
</evidence>
<keyword evidence="17" id="KW-0963">Cytoplasm</keyword>
<dbReference type="InterPro" id="IPR016037">
    <property type="entry name" value="DHQ_synth_AroB"/>
</dbReference>
<dbReference type="GO" id="GO:0000166">
    <property type="term" value="F:nucleotide binding"/>
    <property type="evidence" value="ECO:0007669"/>
    <property type="project" value="UniProtKB-KW"/>
</dbReference>
<keyword evidence="10 17" id="KW-0547">Nucleotide-binding</keyword>
<comment type="similarity">
    <text evidence="17">Belongs to the sugar phosphate cyclases superfamily. Dehydroquinate synthase family.</text>
</comment>
<dbReference type="GO" id="GO:0003866">
    <property type="term" value="F:3-phosphoshikimate 1-carboxyvinyltransferase activity"/>
    <property type="evidence" value="ECO:0007669"/>
    <property type="project" value="UniProtKB-UniRule"/>
</dbReference>
<feature type="binding site" evidence="17">
    <location>
        <position position="142"/>
    </location>
    <ligand>
        <name>NAD(+)</name>
        <dbReference type="ChEBI" id="CHEBI:57540"/>
    </ligand>
</feature>
<feature type="binding site" evidence="17">
    <location>
        <position position="151"/>
    </location>
    <ligand>
        <name>NAD(+)</name>
        <dbReference type="ChEBI" id="CHEBI:57540"/>
    </ligand>
</feature>
<comment type="pathway">
    <text evidence="4 17">Metabolic intermediate biosynthesis; chorismate biosynthesis; chorismate from D-erythrose 4-phosphate and phosphoenolpyruvate: step 2/7.</text>
</comment>
<evidence type="ECO:0000256" key="5">
    <source>
        <dbReference type="ARBA" id="ARBA00004811"/>
    </source>
</evidence>
<dbReference type="HAMAP" id="MF_00110">
    <property type="entry name" value="DHQ_synthase"/>
    <property type="match status" value="1"/>
</dbReference>
<feature type="domain" description="3-dehydroquinate synthase N-terminal" evidence="20">
    <location>
        <begin position="67"/>
        <end position="179"/>
    </location>
</feature>
<keyword evidence="14 17" id="KW-0456">Lyase</keyword>
<feature type="binding site" evidence="18">
    <location>
        <position position="655"/>
    </location>
    <ligand>
        <name>3-phosphoshikimate</name>
        <dbReference type="ChEBI" id="CHEBI:145989"/>
    </ligand>
</feature>
<evidence type="ECO:0000313" key="23">
    <source>
        <dbReference type="Proteomes" id="UP000632659"/>
    </source>
</evidence>
<evidence type="ECO:0000256" key="10">
    <source>
        <dbReference type="ARBA" id="ARBA00022741"/>
    </source>
</evidence>
<keyword evidence="23" id="KW-1185">Reference proteome</keyword>
<comment type="function">
    <text evidence="18">Catalyzes the transfer of the enolpyruvyl moiety of phosphoenolpyruvate (PEP) to the 5-hydroxyl of shikimate-3-phosphate (S3P) to produce enolpyruvyl shikimate-3-phosphate and inorganic phosphate.</text>
</comment>
<feature type="binding site" evidence="18">
    <location>
        <position position="375"/>
    </location>
    <ligand>
        <name>3-phosphoshikimate</name>
        <dbReference type="ChEBI" id="CHEBI:145989"/>
    </ligand>
</feature>
<dbReference type="NCBIfam" id="TIGR01357">
    <property type="entry name" value="aroB"/>
    <property type="match status" value="1"/>
</dbReference>
<evidence type="ECO:0000256" key="16">
    <source>
        <dbReference type="ARBA" id="ARBA00044633"/>
    </source>
</evidence>
<comment type="catalytic activity">
    <reaction evidence="1 17">
        <text>7-phospho-2-dehydro-3-deoxy-D-arabino-heptonate = 3-dehydroquinate + phosphate</text>
        <dbReference type="Rhea" id="RHEA:21968"/>
        <dbReference type="ChEBI" id="CHEBI:32364"/>
        <dbReference type="ChEBI" id="CHEBI:43474"/>
        <dbReference type="ChEBI" id="CHEBI:58394"/>
        <dbReference type="EC" id="4.2.3.4"/>
    </reaction>
</comment>
<keyword evidence="11 17" id="KW-0862">Zinc</keyword>
<feature type="binding site" evidence="18">
    <location>
        <position position="444"/>
    </location>
    <ligand>
        <name>phosphoenolpyruvate</name>
        <dbReference type="ChEBI" id="CHEBI:58702"/>
    </ligand>
</feature>
<keyword evidence="13 17" id="KW-0057">Aromatic amino acid biosynthesis</keyword>
<evidence type="ECO:0000259" key="21">
    <source>
        <dbReference type="Pfam" id="PF24621"/>
    </source>
</evidence>
<dbReference type="UniPathway" id="UPA00053">
    <property type="reaction ID" value="UER00085"/>
</dbReference>
<comment type="similarity">
    <text evidence="6 18">Belongs to the EPSP synthase family.</text>
</comment>
<dbReference type="PANTHER" id="PTHR43622:SF7">
    <property type="entry name" value="3-DEHYDROQUINATE SYNTHASE, CHLOROPLASTIC"/>
    <property type="match status" value="1"/>
</dbReference>
<name>A0A8J6TYG6_9FIRM</name>
<dbReference type="GO" id="GO:0009073">
    <property type="term" value="P:aromatic amino acid family biosynthetic process"/>
    <property type="evidence" value="ECO:0007669"/>
    <property type="project" value="UniProtKB-KW"/>
</dbReference>
<evidence type="ECO:0000259" key="20">
    <source>
        <dbReference type="Pfam" id="PF01761"/>
    </source>
</evidence>
<evidence type="ECO:0000256" key="14">
    <source>
        <dbReference type="ARBA" id="ARBA00023239"/>
    </source>
</evidence>
<dbReference type="NCBIfam" id="TIGR01356">
    <property type="entry name" value="aroA"/>
    <property type="match status" value="1"/>
</dbReference>
<evidence type="ECO:0000256" key="18">
    <source>
        <dbReference type="HAMAP-Rule" id="MF_00210"/>
    </source>
</evidence>
<evidence type="ECO:0000256" key="9">
    <source>
        <dbReference type="ARBA" id="ARBA00022723"/>
    </source>
</evidence>
<feature type="binding site" evidence="18">
    <location>
        <position position="515"/>
    </location>
    <ligand>
        <name>3-phosphoshikimate</name>
        <dbReference type="ChEBI" id="CHEBI:145989"/>
    </ligand>
</feature>
<dbReference type="CDD" id="cd08195">
    <property type="entry name" value="DHQS"/>
    <property type="match status" value="1"/>
</dbReference>
<dbReference type="Pfam" id="PF01761">
    <property type="entry name" value="DHQ_synthase"/>
    <property type="match status" value="1"/>
</dbReference>
<reference evidence="22" key="1">
    <citation type="submission" date="2020-08" db="EMBL/GenBank/DDBJ databases">
        <title>Genome public.</title>
        <authorList>
            <person name="Liu C."/>
            <person name="Sun Q."/>
        </authorList>
    </citation>
    <scope>NUCLEOTIDE SEQUENCE</scope>
    <source>
        <strain evidence="22">NSJ-15</strain>
    </source>
</reference>
<evidence type="ECO:0000256" key="7">
    <source>
        <dbReference type="ARBA" id="ARBA00022605"/>
    </source>
</evidence>
<dbReference type="EMBL" id="JACRTL010000001">
    <property type="protein sequence ID" value="MBC8609822.1"/>
    <property type="molecule type" value="Genomic_DNA"/>
</dbReference>
<dbReference type="EC" id="2.5.1.19" evidence="18"/>
<feature type="active site" description="Proton acceptor" evidence="18">
    <location>
        <position position="655"/>
    </location>
</feature>
<feature type="domain" description="Enolpyruvate transferase" evidence="19">
    <location>
        <begin position="363"/>
        <end position="763"/>
    </location>
</feature>
<dbReference type="RefSeq" id="WP_093988248.1">
    <property type="nucleotide sequence ID" value="NZ_FYDD01000003.1"/>
</dbReference>
<dbReference type="CDD" id="cd01556">
    <property type="entry name" value="EPSP_synthase"/>
    <property type="match status" value="1"/>
</dbReference>
<dbReference type="SUPFAM" id="SSF55205">
    <property type="entry name" value="EPT/RTPC-like"/>
    <property type="match status" value="1"/>
</dbReference>
<feature type="binding site" evidence="17">
    <location>
        <position position="184"/>
    </location>
    <ligand>
        <name>Zn(2+)</name>
        <dbReference type="ChEBI" id="CHEBI:29105"/>
    </ligand>
</feature>
<dbReference type="InterPro" id="IPR013792">
    <property type="entry name" value="RNA3'P_cycl/enolpyr_Trfase_a/b"/>
</dbReference>
<keyword evidence="15 17" id="KW-0170">Cobalt</keyword>
<evidence type="ECO:0000259" key="19">
    <source>
        <dbReference type="Pfam" id="PF00275"/>
    </source>
</evidence>
<feature type="binding site" evidence="17">
    <location>
        <position position="241"/>
    </location>
    <ligand>
        <name>Zn(2+)</name>
        <dbReference type="ChEBI" id="CHEBI:29105"/>
    </ligand>
</feature>
<dbReference type="PROSITE" id="PS00885">
    <property type="entry name" value="EPSP_SYNTHASE_2"/>
    <property type="match status" value="1"/>
</dbReference>
<dbReference type="OrthoDB" id="9809920at2"/>
<evidence type="ECO:0000256" key="13">
    <source>
        <dbReference type="ARBA" id="ARBA00023141"/>
    </source>
</evidence>
<feature type="binding site" evidence="17">
    <location>
        <position position="258"/>
    </location>
    <ligand>
        <name>Zn(2+)</name>
        <dbReference type="ChEBI" id="CHEBI:29105"/>
    </ligand>
</feature>
<dbReference type="GO" id="GO:0003856">
    <property type="term" value="F:3-dehydroquinate synthase activity"/>
    <property type="evidence" value="ECO:0007669"/>
    <property type="project" value="UniProtKB-UniRule"/>
</dbReference>
<dbReference type="InterPro" id="IPR050071">
    <property type="entry name" value="Dehydroquinate_synthase"/>
</dbReference>
<comment type="cofactor">
    <cofactor evidence="3">
        <name>Zn(2+)</name>
        <dbReference type="ChEBI" id="CHEBI:29105"/>
    </cofactor>
</comment>
<dbReference type="Gene3D" id="3.40.50.1970">
    <property type="match status" value="1"/>
</dbReference>
<evidence type="ECO:0000256" key="4">
    <source>
        <dbReference type="ARBA" id="ARBA00004661"/>
    </source>
</evidence>
<evidence type="ECO:0000256" key="8">
    <source>
        <dbReference type="ARBA" id="ARBA00022679"/>
    </source>
</evidence>
<dbReference type="InterPro" id="IPR001986">
    <property type="entry name" value="Enolpyruvate_Tfrase_dom"/>
</dbReference>
<comment type="caution">
    <text evidence="22">The sequence shown here is derived from an EMBL/GenBank/DDBJ whole genome shotgun (WGS) entry which is preliminary data.</text>
</comment>
<evidence type="ECO:0000256" key="15">
    <source>
        <dbReference type="ARBA" id="ARBA00023285"/>
    </source>
</evidence>
<dbReference type="InterPro" id="IPR006264">
    <property type="entry name" value="EPSP_synthase"/>
</dbReference>
<dbReference type="Gene3D" id="1.20.1090.10">
    <property type="entry name" value="Dehydroquinate synthase-like - alpha domain"/>
    <property type="match status" value="1"/>
</dbReference>
<protein>
    <recommendedName>
        <fullName evidence="17 18">Multifunctional fusion protein</fullName>
    </recommendedName>
    <domain>
        <recommendedName>
            <fullName evidence="18">3-phosphoshikimate 1-carboxyvinyltransferase</fullName>
            <ecNumber evidence="18">2.5.1.19</ecNumber>
        </recommendedName>
        <alternativeName>
            <fullName evidence="18">5-enolpyruvylshikimate-3-phosphate synthase</fullName>
            <shortName evidence="18">EPSP synthase</shortName>
            <shortName evidence="18">EPSPS</shortName>
        </alternativeName>
    </domain>
    <domain>
        <recommendedName>
            <fullName evidence="17">3-dehydroquinate synthase</fullName>
            <shortName evidence="17">DHQS</shortName>
            <ecNumber evidence="17">4.2.3.4</ecNumber>
        </recommendedName>
    </domain>
</protein>
<dbReference type="EC" id="4.2.3.4" evidence="17"/>
<comment type="cofactor">
    <cofactor evidence="17">
        <name>Co(2+)</name>
        <dbReference type="ChEBI" id="CHEBI:48828"/>
    </cofactor>
    <cofactor evidence="17">
        <name>Zn(2+)</name>
        <dbReference type="ChEBI" id="CHEBI:29105"/>
    </cofactor>
    <text evidence="17">Binds 1 divalent metal cation per subunit. Can use either Co(2+) or Zn(2+).</text>
</comment>
<keyword evidence="8 18" id="KW-0808">Transferase</keyword>
<sequence>MIQTIPIQTNSPYDVTIGQDILERAYEIARPLSKFQTVLIVSDDNVAPLYLEQVKRSFPAHIQIHTFIIPHGEQSKNAQNLLKLMDLCAENSMTRSDLMIALGGGVVGDLTGFAASIYLRGIPYLQIPTSLLAQVDSSVGGKTAIDISAGKNLVGTFYQPAAVLCDTKVLSTLPDEVFHDGVAEIIKYGCIYDEALFEEIPKIWEPEHLLSIIKRCIEIKAEVVCQDELDKGLRMILNFGHTIGHAVEKYYHYKTYTHGQGVAIGMAFLTAISERAGLTKQGTTLRLLKLIQQFGLPVTCNLSNQDLMEICALDKKNIGGGLNLILLSEIGHAFVHRVTNDELEQLLSLREPELPENVELLPTHLRGEVTIPPSKSILHRALICASLAKGSSTIHHVVFSEDIRATMECMKQFGASFEVHDDAITVHGVESVPQKASFSCQESGSTLRFLIPIASAFGIDAFFTGKNRLVTRPLDLYESALSSHGVTVQYAGQLPFAVKGQLCSGVYQIKGNVSSQFITGLLFALPLLPEESIIEVLPPFESKSYVKITLQVLKQFGIEVFAEGDRYRIPGGQQYKPCDFSVESDFSQAAFFLVADALGASVTLRQFDLRSIQGDRAVLDVLQKAGCRIICREGALTCKPAQLTAFEIDGSDIPDLVPILCVLACFCKGTSRIKQVKRLRIKESDRIASTMELIQKMGGYAHYDEENDCLTVEGEKQLHGAEIQSYNDHRIAMCAAVAAAVAEGVTSIKNAACVKKSYPAFFHDYRNLGGICHGFHLE</sequence>
<dbReference type="GO" id="GO:0005737">
    <property type="term" value="C:cytoplasm"/>
    <property type="evidence" value="ECO:0007669"/>
    <property type="project" value="UniProtKB-SubCell"/>
</dbReference>
<feature type="binding site" evidence="18">
    <location>
        <position position="542"/>
    </location>
    <ligand>
        <name>3-phosphoshikimate</name>
        <dbReference type="ChEBI" id="CHEBI:145989"/>
    </ligand>
</feature>
<feature type="binding site" evidence="18">
    <location>
        <position position="376"/>
    </location>
    <ligand>
        <name>3-phosphoshikimate</name>
        <dbReference type="ChEBI" id="CHEBI:145989"/>
    </ligand>
</feature>
<evidence type="ECO:0000256" key="17">
    <source>
        <dbReference type="HAMAP-Rule" id="MF_00110"/>
    </source>
</evidence>
<dbReference type="GO" id="GO:0008652">
    <property type="term" value="P:amino acid biosynthetic process"/>
    <property type="evidence" value="ECO:0007669"/>
    <property type="project" value="UniProtKB-KW"/>
</dbReference>
<dbReference type="PANTHER" id="PTHR43622">
    <property type="entry name" value="3-DEHYDROQUINATE SYNTHASE"/>
    <property type="match status" value="1"/>
</dbReference>
<comment type="pathway">
    <text evidence="5 18">Metabolic intermediate biosynthesis; chorismate biosynthesis; chorismate from D-erythrose 4-phosphate and phosphoenolpyruvate: step 6/7.</text>
</comment>
<feature type="binding site" evidence="17">
    <location>
        <begin position="105"/>
        <end position="109"/>
    </location>
    <ligand>
        <name>NAD(+)</name>
        <dbReference type="ChEBI" id="CHEBI:57540"/>
    </ligand>
</feature>
<dbReference type="Proteomes" id="UP000632659">
    <property type="component" value="Unassembled WGS sequence"/>
</dbReference>
<dbReference type="AlphaFoldDB" id="A0A8J6TYG6"/>
<comment type="subunit">
    <text evidence="18">Monomer.</text>
</comment>
<dbReference type="GO" id="GO:0009423">
    <property type="term" value="P:chorismate biosynthetic process"/>
    <property type="evidence" value="ECO:0007669"/>
    <property type="project" value="UniProtKB-UniRule"/>
</dbReference>
<feature type="binding site" evidence="18">
    <location>
        <position position="682"/>
    </location>
    <ligand>
        <name>3-phosphoshikimate</name>
        <dbReference type="ChEBI" id="CHEBI:145989"/>
    </ligand>
</feature>
<feature type="binding site" evidence="18">
    <location>
        <position position="686"/>
    </location>
    <ligand>
        <name>phosphoenolpyruvate</name>
        <dbReference type="ChEBI" id="CHEBI:58702"/>
    </ligand>
</feature>
<feature type="binding site" evidence="17">
    <location>
        <begin position="129"/>
        <end position="130"/>
    </location>
    <ligand>
        <name>NAD(+)</name>
        <dbReference type="ChEBI" id="CHEBI:57540"/>
    </ligand>
</feature>
<keyword evidence="12 17" id="KW-0520">NAD</keyword>
<keyword evidence="7 17" id="KW-0028">Amino-acid biosynthesis</keyword>
<dbReference type="InterPro" id="IPR056179">
    <property type="entry name" value="DHQS_C"/>
</dbReference>
<organism evidence="22 23">
    <name type="scientific">Massiliimalia timonensis</name>
    <dbReference type="NCBI Taxonomy" id="1987501"/>
    <lineage>
        <taxon>Bacteria</taxon>
        <taxon>Bacillati</taxon>
        <taxon>Bacillota</taxon>
        <taxon>Clostridia</taxon>
        <taxon>Eubacteriales</taxon>
        <taxon>Oscillospiraceae</taxon>
        <taxon>Massiliimalia</taxon>
    </lineage>
</organism>
<comment type="cofactor">
    <cofactor evidence="2 17">
        <name>NAD(+)</name>
        <dbReference type="ChEBI" id="CHEBI:57540"/>
    </cofactor>
</comment>
<dbReference type="InterPro" id="IPR030960">
    <property type="entry name" value="DHQS/DOIS_N"/>
</dbReference>
<dbReference type="HAMAP" id="MF_00210">
    <property type="entry name" value="EPSP_synth"/>
    <property type="match status" value="1"/>
</dbReference>
<feature type="domain" description="3-dehydroquinate synthase C-terminal" evidence="21">
    <location>
        <begin position="181"/>
        <end position="317"/>
    </location>
</feature>
<feature type="binding site" evidence="18">
    <location>
        <position position="730"/>
    </location>
    <ligand>
        <name>phosphoenolpyruvate</name>
        <dbReference type="ChEBI" id="CHEBI:58702"/>
    </ligand>
</feature>
<dbReference type="InterPro" id="IPR036968">
    <property type="entry name" value="Enolpyruvate_Tfrase_sf"/>
</dbReference>
<feature type="binding site" evidence="18">
    <location>
        <position position="516"/>
    </location>
    <ligand>
        <name>phosphoenolpyruvate</name>
        <dbReference type="ChEBI" id="CHEBI:58702"/>
    </ligand>
</feature>
<gene>
    <name evidence="18 22" type="primary">aroA</name>
    <name evidence="17" type="synonym">aroB</name>
    <name evidence="22" type="ORF">H8702_01630</name>
</gene>
<comment type="function">
    <text evidence="17">Catalyzes the conversion of 3-deoxy-D-arabino-heptulosonate 7-phosphate (DAHP) to dehydroquinate (DHQ).</text>
</comment>
<dbReference type="Gene3D" id="3.65.10.10">
    <property type="entry name" value="Enolpyruvate transferase domain"/>
    <property type="match status" value="2"/>
</dbReference>
<dbReference type="Pfam" id="PF24621">
    <property type="entry name" value="DHQS_C"/>
    <property type="match status" value="1"/>
</dbReference>
<dbReference type="InterPro" id="IPR023193">
    <property type="entry name" value="EPSP_synthase_CS"/>
</dbReference>
<dbReference type="FunFam" id="3.40.50.1970:FF:000007">
    <property type="entry name" value="Pentafunctional AROM polypeptide"/>
    <property type="match status" value="1"/>
</dbReference>
<evidence type="ECO:0000256" key="2">
    <source>
        <dbReference type="ARBA" id="ARBA00001911"/>
    </source>
</evidence>
<comment type="catalytic activity">
    <reaction evidence="16">
        <text>3-phosphoshikimate + phosphoenolpyruvate = 5-O-(1-carboxyvinyl)-3-phosphoshikimate + phosphate</text>
        <dbReference type="Rhea" id="RHEA:21256"/>
        <dbReference type="ChEBI" id="CHEBI:43474"/>
        <dbReference type="ChEBI" id="CHEBI:57701"/>
        <dbReference type="ChEBI" id="CHEBI:58702"/>
        <dbReference type="ChEBI" id="CHEBI:145989"/>
        <dbReference type="EC" id="2.5.1.19"/>
    </reaction>
    <physiologicalReaction direction="left-to-right" evidence="16">
        <dbReference type="Rhea" id="RHEA:21257"/>
    </physiologicalReaction>
</comment>
<dbReference type="GO" id="GO:0046872">
    <property type="term" value="F:metal ion binding"/>
    <property type="evidence" value="ECO:0007669"/>
    <property type="project" value="UniProtKB-KW"/>
</dbReference>
<feature type="binding site" evidence="18">
    <location>
        <position position="472"/>
    </location>
    <ligand>
        <name>phosphoenolpyruvate</name>
        <dbReference type="ChEBI" id="CHEBI:58702"/>
    </ligand>
</feature>
<evidence type="ECO:0000256" key="11">
    <source>
        <dbReference type="ARBA" id="ARBA00022833"/>
    </source>
</evidence>
<feature type="binding site" evidence="18">
    <location>
        <position position="375"/>
    </location>
    <ligand>
        <name>phosphoenolpyruvate</name>
        <dbReference type="ChEBI" id="CHEBI:58702"/>
    </ligand>
</feature>
<feature type="binding site" evidence="18">
    <location>
        <position position="514"/>
    </location>
    <ligand>
        <name>3-phosphoshikimate</name>
        <dbReference type="ChEBI" id="CHEBI:145989"/>
    </ligand>
</feature>
<feature type="binding site" evidence="18">
    <location>
        <position position="756"/>
    </location>
    <ligand>
        <name>phosphoenolpyruvate</name>
        <dbReference type="ChEBI" id="CHEBI:58702"/>
    </ligand>
</feature>
<dbReference type="SUPFAM" id="SSF56796">
    <property type="entry name" value="Dehydroquinate synthase-like"/>
    <property type="match status" value="1"/>
</dbReference>
<evidence type="ECO:0000256" key="3">
    <source>
        <dbReference type="ARBA" id="ARBA00001947"/>
    </source>
</evidence>
<keyword evidence="9 17" id="KW-0479">Metal-binding</keyword>
<feature type="binding site" evidence="18">
    <location>
        <position position="380"/>
    </location>
    <ligand>
        <name>3-phosphoshikimate</name>
        <dbReference type="ChEBI" id="CHEBI:145989"/>
    </ligand>
</feature>
<proteinExistence type="inferred from homology"/>
<evidence type="ECO:0000256" key="12">
    <source>
        <dbReference type="ARBA" id="ARBA00023027"/>
    </source>
</evidence>
<comment type="subcellular location">
    <subcellularLocation>
        <location evidence="17">Cytoplasm</location>
    </subcellularLocation>
</comment>
<evidence type="ECO:0000256" key="6">
    <source>
        <dbReference type="ARBA" id="ARBA00009948"/>
    </source>
</evidence>